<accession>A0A1G8H0Q6</accession>
<evidence type="ECO:0000313" key="2">
    <source>
        <dbReference type="Proteomes" id="UP000198923"/>
    </source>
</evidence>
<protein>
    <submittedName>
        <fullName evidence="1">Uncharacterized protein</fullName>
    </submittedName>
</protein>
<gene>
    <name evidence="1" type="ORF">SAMN05421505_1308</name>
</gene>
<sequence length="65" mass="7131">MVVTEVERLAEQLVILGRDAANAGRGPLHGGGLRTLDLFGGRGFLHFIVADHLRLVLIVRVTWLD</sequence>
<dbReference type="EMBL" id="FNCN01000030">
    <property type="protein sequence ID" value="SDI00223.1"/>
    <property type="molecule type" value="Genomic_DNA"/>
</dbReference>
<dbReference type="AlphaFoldDB" id="A0A1G8H0Q6"/>
<organism evidence="1 2">
    <name type="scientific">Sinosporangium album</name>
    <dbReference type="NCBI Taxonomy" id="504805"/>
    <lineage>
        <taxon>Bacteria</taxon>
        <taxon>Bacillati</taxon>
        <taxon>Actinomycetota</taxon>
        <taxon>Actinomycetes</taxon>
        <taxon>Streptosporangiales</taxon>
        <taxon>Streptosporangiaceae</taxon>
        <taxon>Sinosporangium</taxon>
    </lineage>
</organism>
<proteinExistence type="predicted"/>
<keyword evidence="2" id="KW-1185">Reference proteome</keyword>
<name>A0A1G8H0Q6_9ACTN</name>
<evidence type="ECO:0000313" key="1">
    <source>
        <dbReference type="EMBL" id="SDI00223.1"/>
    </source>
</evidence>
<reference evidence="1 2" key="1">
    <citation type="submission" date="2016-10" db="EMBL/GenBank/DDBJ databases">
        <authorList>
            <person name="de Groot N.N."/>
        </authorList>
    </citation>
    <scope>NUCLEOTIDE SEQUENCE [LARGE SCALE GENOMIC DNA]</scope>
    <source>
        <strain evidence="1 2">CPCC 201354</strain>
    </source>
</reference>
<dbReference type="Proteomes" id="UP000198923">
    <property type="component" value="Unassembled WGS sequence"/>
</dbReference>